<dbReference type="Gene3D" id="3.20.10.10">
    <property type="entry name" value="D-amino Acid Aminotransferase, subunit A, domain 2"/>
    <property type="match status" value="1"/>
</dbReference>
<name>A0A143Y3J8_9LACT</name>
<dbReference type="InterPro" id="IPR036038">
    <property type="entry name" value="Aminotransferase-like"/>
</dbReference>
<dbReference type="InterPro" id="IPR043131">
    <property type="entry name" value="BCAT-like_N"/>
</dbReference>
<dbReference type="PROSITE" id="PS00770">
    <property type="entry name" value="AA_TRANSFER_CLASS_4"/>
    <property type="match status" value="1"/>
</dbReference>
<keyword evidence="3 5" id="KW-0663">Pyridoxal phosphate</keyword>
<dbReference type="InterPro" id="IPR043132">
    <property type="entry name" value="BCAT-like_C"/>
</dbReference>
<evidence type="ECO:0000313" key="7">
    <source>
        <dbReference type="Proteomes" id="UP000242754"/>
    </source>
</evidence>
<dbReference type="GO" id="GO:0008483">
    <property type="term" value="F:transaminase activity"/>
    <property type="evidence" value="ECO:0007669"/>
    <property type="project" value="UniProtKB-KW"/>
</dbReference>
<dbReference type="InterPro" id="IPR001544">
    <property type="entry name" value="Aminotrans_IV"/>
</dbReference>
<evidence type="ECO:0000256" key="4">
    <source>
        <dbReference type="RuleBase" id="RU004106"/>
    </source>
</evidence>
<dbReference type="STRING" id="140314.SAMN04488076_11835"/>
<evidence type="ECO:0000256" key="2">
    <source>
        <dbReference type="ARBA" id="ARBA00009320"/>
    </source>
</evidence>
<keyword evidence="7" id="KW-1185">Reference proteome</keyword>
<dbReference type="Gene3D" id="3.30.470.10">
    <property type="match status" value="1"/>
</dbReference>
<comment type="similarity">
    <text evidence="2 4">Belongs to the class-IV pyridoxal-phosphate-dependent aminotransferase family.</text>
</comment>
<sequence length="279" mass="31542">MEKIEGQFYFVNERLEKTEDSAAFPVFEGQTVYELIRVQDGIALFLEDHLERFFRSAAYLDLPPDATPSDIAERIYKLTEANQVNEKNVKLILGKGTSGESLLWIFFTQSIYPPAAYYEEGIRTSLFHIERLDPNIKLVRGDYQKAVLQERAEKDVYELLLVDANEEITEGSRTNVFFVKGSALYTPPAKSVLLGIVRKKVFEICEKRQIPIHELPIPVAWIDSCEGAFVSGTGNNILPISAIGEEAIPTMTNEIVQTILSDYAELVKQYKDNHGSAKK</sequence>
<accession>A0A143Y3J8</accession>
<gene>
    <name evidence="6" type="ORF">Tpal_18</name>
</gene>
<dbReference type="InterPro" id="IPR018300">
    <property type="entry name" value="Aminotrans_IV_CS"/>
</dbReference>
<dbReference type="SUPFAM" id="SSF56752">
    <property type="entry name" value="D-aminoacid aminotransferase-like PLP-dependent enzymes"/>
    <property type="match status" value="1"/>
</dbReference>
<dbReference type="Pfam" id="PF01063">
    <property type="entry name" value="Aminotran_4"/>
    <property type="match status" value="1"/>
</dbReference>
<evidence type="ECO:0000256" key="5">
    <source>
        <dbReference type="RuleBase" id="RU004516"/>
    </source>
</evidence>
<keyword evidence="6" id="KW-0808">Transferase</keyword>
<evidence type="ECO:0000313" key="6">
    <source>
        <dbReference type="EMBL" id="CZQ79928.1"/>
    </source>
</evidence>
<proteinExistence type="inferred from homology"/>
<dbReference type="AlphaFoldDB" id="A0A143Y3J8"/>
<dbReference type="PANTHER" id="PTHR42743:SF11">
    <property type="entry name" value="AMINODEOXYCHORISMATE LYASE"/>
    <property type="match status" value="1"/>
</dbReference>
<reference evidence="6 7" key="1">
    <citation type="submission" date="2016-02" db="EMBL/GenBank/DDBJ databases">
        <authorList>
            <person name="Wen L."/>
            <person name="He K."/>
            <person name="Yang H."/>
        </authorList>
    </citation>
    <scope>NUCLEOTIDE SEQUENCE [LARGE SCALE GENOMIC DNA]</scope>
    <source>
        <strain evidence="6">Trichococcus palustris</strain>
    </source>
</reference>
<comment type="cofactor">
    <cofactor evidence="1 5">
        <name>pyridoxal 5'-phosphate</name>
        <dbReference type="ChEBI" id="CHEBI:597326"/>
    </cofactor>
</comment>
<dbReference type="EMBL" id="FJNE01000001">
    <property type="protein sequence ID" value="CZQ79928.1"/>
    <property type="molecule type" value="Genomic_DNA"/>
</dbReference>
<evidence type="ECO:0000256" key="1">
    <source>
        <dbReference type="ARBA" id="ARBA00001933"/>
    </source>
</evidence>
<organism evidence="6 7">
    <name type="scientific">Trichococcus palustris</name>
    <dbReference type="NCBI Taxonomy" id="140314"/>
    <lineage>
        <taxon>Bacteria</taxon>
        <taxon>Bacillati</taxon>
        <taxon>Bacillota</taxon>
        <taxon>Bacilli</taxon>
        <taxon>Lactobacillales</taxon>
        <taxon>Carnobacteriaceae</taxon>
        <taxon>Trichococcus</taxon>
    </lineage>
</organism>
<dbReference type="CDD" id="cd00449">
    <property type="entry name" value="PLPDE_IV"/>
    <property type="match status" value="1"/>
</dbReference>
<dbReference type="OrthoDB" id="9805628at2"/>
<dbReference type="GO" id="GO:0005829">
    <property type="term" value="C:cytosol"/>
    <property type="evidence" value="ECO:0007669"/>
    <property type="project" value="TreeGrafter"/>
</dbReference>
<protein>
    <submittedName>
        <fullName evidence="6">Aminotransferases class-iv signature</fullName>
    </submittedName>
</protein>
<keyword evidence="6" id="KW-0032">Aminotransferase</keyword>
<dbReference type="RefSeq" id="WP_087029618.1">
    <property type="nucleotide sequence ID" value="NZ_FJNE01000001.1"/>
</dbReference>
<evidence type="ECO:0000256" key="3">
    <source>
        <dbReference type="ARBA" id="ARBA00022898"/>
    </source>
</evidence>
<dbReference type="Proteomes" id="UP000242754">
    <property type="component" value="Unassembled WGS sequence"/>
</dbReference>
<dbReference type="GO" id="GO:0046394">
    <property type="term" value="P:carboxylic acid biosynthetic process"/>
    <property type="evidence" value="ECO:0007669"/>
    <property type="project" value="UniProtKB-ARBA"/>
</dbReference>
<dbReference type="PANTHER" id="PTHR42743">
    <property type="entry name" value="AMINO-ACID AMINOTRANSFERASE"/>
    <property type="match status" value="1"/>
</dbReference>
<dbReference type="InterPro" id="IPR050571">
    <property type="entry name" value="Class-IV_PLP-Dep_Aminotrnsfr"/>
</dbReference>